<dbReference type="SUPFAM" id="SSF55961">
    <property type="entry name" value="Bet v1-like"/>
    <property type="match status" value="1"/>
</dbReference>
<feature type="domain" description="Activator of Hsp90 ATPase homologue 1/2-like C-terminal" evidence="2">
    <location>
        <begin position="19"/>
        <end position="123"/>
    </location>
</feature>
<dbReference type="Pfam" id="PF08327">
    <property type="entry name" value="AHSA1"/>
    <property type="match status" value="1"/>
</dbReference>
<keyword evidence="4" id="KW-1185">Reference proteome</keyword>
<comment type="similarity">
    <text evidence="1">Belongs to the AHA1 family.</text>
</comment>
<evidence type="ECO:0000313" key="4">
    <source>
        <dbReference type="Proteomes" id="UP001285521"/>
    </source>
</evidence>
<dbReference type="EMBL" id="JAXAVW010000025">
    <property type="protein sequence ID" value="MDX8034147.1"/>
    <property type="molecule type" value="Genomic_DNA"/>
</dbReference>
<dbReference type="Gene3D" id="3.30.530.20">
    <property type="match status" value="1"/>
</dbReference>
<evidence type="ECO:0000313" key="3">
    <source>
        <dbReference type="EMBL" id="MDX8034147.1"/>
    </source>
</evidence>
<protein>
    <submittedName>
        <fullName evidence="3">SRPBCC family protein</fullName>
    </submittedName>
</protein>
<evidence type="ECO:0000256" key="1">
    <source>
        <dbReference type="ARBA" id="ARBA00006817"/>
    </source>
</evidence>
<dbReference type="Proteomes" id="UP001285521">
    <property type="component" value="Unassembled WGS sequence"/>
</dbReference>
<sequence>MRSNDISPPAQIDKEIHIDAPVERVWAVLTEPKQIGRWFGNGDPVEGDLSPGGRVVFDHSENGVFPSRIEKMEPHRFFSFWWPSGFPGEEPVEGNATLVEFTLTPDGAGTRLRVTERGFSSVDVPPAPQRWLAQRNSFGWGFKVEEIRELAEQDAV</sequence>
<gene>
    <name evidence="3" type="ORF">SK803_28345</name>
</gene>
<dbReference type="RefSeq" id="WP_319969172.1">
    <property type="nucleotide sequence ID" value="NZ_JAXAVW010000025.1"/>
</dbReference>
<comment type="caution">
    <text evidence="3">The sequence shown here is derived from an EMBL/GenBank/DDBJ whole genome shotgun (WGS) entry which is preliminary data.</text>
</comment>
<accession>A0ABU4T7L9</accession>
<dbReference type="CDD" id="cd08898">
    <property type="entry name" value="SRPBCC_CalC_Aha1-like_5"/>
    <property type="match status" value="1"/>
</dbReference>
<proteinExistence type="inferred from homology"/>
<dbReference type="InterPro" id="IPR013538">
    <property type="entry name" value="ASHA1/2-like_C"/>
</dbReference>
<reference evidence="3 4" key="1">
    <citation type="submission" date="2023-11" db="EMBL/GenBank/DDBJ databases">
        <title>Lentzea sokolovensis, sp. nov., Lentzea kristufkii, sp. nov., and Lentzea miocenensis, sp. nov., rare actinobacteria from Sokolov Coal Basin, Miocene lacustrine sediment, Czech Republic.</title>
        <authorList>
            <person name="Lara A."/>
            <person name="Kotroba L."/>
            <person name="Nouioui I."/>
            <person name="Neumann-Schaal M."/>
            <person name="Mast Y."/>
            <person name="Chronakova A."/>
        </authorList>
    </citation>
    <scope>NUCLEOTIDE SEQUENCE [LARGE SCALE GENOMIC DNA]</scope>
    <source>
        <strain evidence="3 4">BCCO 10_0856</strain>
    </source>
</reference>
<name>A0ABU4T7L9_9PSEU</name>
<evidence type="ECO:0000259" key="2">
    <source>
        <dbReference type="Pfam" id="PF08327"/>
    </source>
</evidence>
<dbReference type="InterPro" id="IPR023393">
    <property type="entry name" value="START-like_dom_sf"/>
</dbReference>
<organism evidence="3 4">
    <name type="scientific">Lentzea miocenica</name>
    <dbReference type="NCBI Taxonomy" id="3095431"/>
    <lineage>
        <taxon>Bacteria</taxon>
        <taxon>Bacillati</taxon>
        <taxon>Actinomycetota</taxon>
        <taxon>Actinomycetes</taxon>
        <taxon>Pseudonocardiales</taxon>
        <taxon>Pseudonocardiaceae</taxon>
        <taxon>Lentzea</taxon>
    </lineage>
</organism>